<dbReference type="PRINTS" id="PR00411">
    <property type="entry name" value="PNDRDTASEI"/>
</dbReference>
<dbReference type="PANTHER" id="PTHR42887:SF2">
    <property type="entry name" value="OS12G0638800 PROTEIN"/>
    <property type="match status" value="1"/>
</dbReference>
<gene>
    <name evidence="6" type="ORF">FYJ33_09615</name>
</gene>
<feature type="domain" description="RsdA/BaiN/AoA(So)-like Rossmann fold-like" evidence="4">
    <location>
        <begin position="4"/>
        <end position="410"/>
    </location>
</feature>
<dbReference type="Pfam" id="PF22780">
    <property type="entry name" value="HI0933_like_1st"/>
    <property type="match status" value="1"/>
</dbReference>
<dbReference type="NCBIfam" id="TIGR00275">
    <property type="entry name" value="aminoacetone oxidase family FAD-binding enzyme"/>
    <property type="match status" value="1"/>
</dbReference>
<dbReference type="InterPro" id="IPR036188">
    <property type="entry name" value="FAD/NAD-bd_sf"/>
</dbReference>
<dbReference type="AlphaFoldDB" id="A0A7X2MYX6"/>
<dbReference type="Gene3D" id="3.50.50.60">
    <property type="entry name" value="FAD/NAD(P)-binding domain"/>
    <property type="match status" value="1"/>
</dbReference>
<dbReference type="SUPFAM" id="SSF51905">
    <property type="entry name" value="FAD/NAD(P)-binding domain"/>
    <property type="match status" value="1"/>
</dbReference>
<dbReference type="Gene3D" id="1.10.8.260">
    <property type="entry name" value="HI0933 insert domain-like"/>
    <property type="match status" value="1"/>
</dbReference>
<evidence type="ECO:0000256" key="3">
    <source>
        <dbReference type="ARBA" id="ARBA00022827"/>
    </source>
</evidence>
<accession>A0A7X2MYX6</accession>
<reference evidence="6 7" key="1">
    <citation type="submission" date="2019-08" db="EMBL/GenBank/DDBJ databases">
        <title>In-depth cultivation of the pig gut microbiome towards novel bacterial diversity and tailored functional studies.</title>
        <authorList>
            <person name="Wylensek D."/>
            <person name="Hitch T.C.A."/>
            <person name="Clavel T."/>
        </authorList>
    </citation>
    <scope>NUCLEOTIDE SEQUENCE [LARGE SCALE GENOMIC DNA]</scope>
    <source>
        <strain evidence="6 7">WCA-383-APC-5B</strain>
    </source>
</reference>
<keyword evidence="3" id="KW-0274">FAD</keyword>
<dbReference type="Pfam" id="PF03486">
    <property type="entry name" value="HI0933_like"/>
    <property type="match status" value="1"/>
</dbReference>
<dbReference type="PANTHER" id="PTHR42887">
    <property type="entry name" value="OS12G0638800 PROTEIN"/>
    <property type="match status" value="1"/>
</dbReference>
<evidence type="ECO:0000259" key="5">
    <source>
        <dbReference type="Pfam" id="PF22780"/>
    </source>
</evidence>
<organism evidence="6 7">
    <name type="scientific">Inconstantimicrobium porci</name>
    <dbReference type="NCBI Taxonomy" id="2652291"/>
    <lineage>
        <taxon>Bacteria</taxon>
        <taxon>Bacillati</taxon>
        <taxon>Bacillota</taxon>
        <taxon>Clostridia</taxon>
        <taxon>Eubacteriales</taxon>
        <taxon>Clostridiaceae</taxon>
        <taxon>Inconstantimicrobium</taxon>
    </lineage>
</organism>
<evidence type="ECO:0000313" key="6">
    <source>
        <dbReference type="EMBL" id="MSR91648.1"/>
    </source>
</evidence>
<protein>
    <submittedName>
        <fullName evidence="6">NAD(P)/FAD-dependent oxidoreductase</fullName>
    </submittedName>
</protein>
<dbReference type="EMBL" id="VULX01000013">
    <property type="protein sequence ID" value="MSR91648.1"/>
    <property type="molecule type" value="Genomic_DNA"/>
</dbReference>
<evidence type="ECO:0000256" key="1">
    <source>
        <dbReference type="ARBA" id="ARBA00001974"/>
    </source>
</evidence>
<keyword evidence="7" id="KW-1185">Reference proteome</keyword>
<sequence>MIYHDIIVLGGGASGLMAAITAKDFGADVAIIEGTDRVGRKILATGNGRCNISNSTIKFPFNQYHSNNKNFFNSVLSQFGVEETKNFFYSLGLPFVELQNGKLYPQSLQSSSVVDIFRFAIEDRCIPVYNSFKVKNISTTKKGFILSTVDNSKEVIHCTKLIVACGGKSAVKTGSDGSAYNLLKSLGHNVTRTYPAIVQLKLDYGRLKAISGVKFDGYASVFVDDKEIRKEFGEILFTDYGISGPPVLQISAIASLNTELNKNVKIKVDMMPKMTDDELQSFLENHLGMLSYRPICDALTGIINKKLIPVILKEAGIYDIHIPCYELSWQQKKSLMSLFKNWSFKCTGPNGFNNAQVTAGGIDTNDIDDNTLESKIVPNLYFCGEIMDVHGDCGGYNLQWAWSSGFAAGKAAAKN</sequence>
<dbReference type="RefSeq" id="WP_154531545.1">
    <property type="nucleotide sequence ID" value="NZ_VULX01000013.1"/>
</dbReference>
<feature type="domain" description="RsdA/BaiN/AoA(So)-like insert" evidence="5">
    <location>
        <begin position="194"/>
        <end position="357"/>
    </location>
</feature>
<dbReference type="SUPFAM" id="SSF160996">
    <property type="entry name" value="HI0933 insert domain-like"/>
    <property type="match status" value="1"/>
</dbReference>
<dbReference type="InterPro" id="IPR023166">
    <property type="entry name" value="BaiN-like_dom_sf"/>
</dbReference>
<keyword evidence="2" id="KW-0285">Flavoprotein</keyword>
<dbReference type="InterPro" id="IPR004792">
    <property type="entry name" value="BaiN-like"/>
</dbReference>
<comment type="caution">
    <text evidence="6">The sequence shown here is derived from an EMBL/GenBank/DDBJ whole genome shotgun (WGS) entry which is preliminary data.</text>
</comment>
<dbReference type="Gene3D" id="2.40.30.10">
    <property type="entry name" value="Translation factors"/>
    <property type="match status" value="1"/>
</dbReference>
<evidence type="ECO:0000259" key="4">
    <source>
        <dbReference type="Pfam" id="PF03486"/>
    </source>
</evidence>
<evidence type="ECO:0000313" key="7">
    <source>
        <dbReference type="Proteomes" id="UP000460287"/>
    </source>
</evidence>
<proteinExistence type="predicted"/>
<dbReference type="InterPro" id="IPR057661">
    <property type="entry name" value="RsdA/BaiN/AoA(So)_Rossmann"/>
</dbReference>
<dbReference type="Proteomes" id="UP000460287">
    <property type="component" value="Unassembled WGS sequence"/>
</dbReference>
<evidence type="ECO:0000256" key="2">
    <source>
        <dbReference type="ARBA" id="ARBA00022630"/>
    </source>
</evidence>
<dbReference type="InterPro" id="IPR055178">
    <property type="entry name" value="RsdA/BaiN/AoA(So)-like_dom"/>
</dbReference>
<name>A0A7X2MYX6_9CLOT</name>
<comment type="cofactor">
    <cofactor evidence="1">
        <name>FAD</name>
        <dbReference type="ChEBI" id="CHEBI:57692"/>
    </cofactor>
</comment>